<feature type="non-terminal residue" evidence="2">
    <location>
        <position position="440"/>
    </location>
</feature>
<dbReference type="RefSeq" id="WP_188229790.1">
    <property type="nucleotide sequence ID" value="NZ_JACVXB010000002.1"/>
</dbReference>
<evidence type="ECO:0000313" key="2">
    <source>
        <dbReference type="EMBL" id="MBD0832009.1"/>
    </source>
</evidence>
<dbReference type="Gene3D" id="2.60.120.380">
    <property type="match status" value="1"/>
</dbReference>
<dbReference type="AlphaFoldDB" id="A0A8J6Q2D7"/>
<accession>A0A8J6Q2D7</accession>
<dbReference type="Proteomes" id="UP000600588">
    <property type="component" value="Unassembled WGS sequence"/>
</dbReference>
<keyword evidence="3" id="KW-1185">Reference proteome</keyword>
<reference evidence="2 3" key="1">
    <citation type="submission" date="2020-09" db="EMBL/GenBank/DDBJ databases">
        <title>TT11 complete genome.</title>
        <authorList>
            <person name="Wu Z."/>
        </authorList>
    </citation>
    <scope>NUCLEOTIDE SEQUENCE [LARGE SCALE GENOMIC DNA]</scope>
    <source>
        <strain evidence="2 3">TT11</strain>
    </source>
</reference>
<sequence length="440" mass="46735">MNKIVLIIIWAAFSELLQAQTEPPVNDICSGAIELSVADSGICTPQLVTIDSDVEDSNFVNPGCGDYQGADLWYKVSIPNTGGVRIETSMSDGSISDTGMAVYKGSDCNGLILLSCNDDIGGSSNRYSGISIADTPGNILYIRVWEYGGSIDNGTFNICAYQISPPPVASNDDCSTAISLSLGVTCSSILGSNNATSSEDIDTTIPGAGCASYQGNDVWFKVTVPSSGNIVIETRESDGSITDGGLAVYTGDCDPNGLTLLKCDDDGNKGLNTTLNFERIQQTNLAPGLVLYIRVWSYENKELGTFNICAIDPGSLDDDNDGDGYSENQGDCNDANANFYPGATEICDGLDNDCDGEIDEGLILVNYFPDLDEDGYGDANASPTMVCSALKPEGFVNNNLDCNDDNENINPDTGEIPDNGIDENCDGFDLKTWYQDSDND</sequence>
<organism evidence="2 3">
    <name type="scientific">Aestuariibaculum sediminum</name>
    <dbReference type="NCBI Taxonomy" id="2770637"/>
    <lineage>
        <taxon>Bacteria</taxon>
        <taxon>Pseudomonadati</taxon>
        <taxon>Bacteroidota</taxon>
        <taxon>Flavobacteriia</taxon>
        <taxon>Flavobacteriales</taxon>
        <taxon>Flavobacteriaceae</taxon>
    </lineage>
</organism>
<feature type="domain" description="T9SS-like galactose binding" evidence="1">
    <location>
        <begin position="26"/>
        <end position="120"/>
    </location>
</feature>
<comment type="caution">
    <text evidence="2">The sequence shown here is derived from an EMBL/GenBank/DDBJ whole genome shotgun (WGS) entry which is preliminary data.</text>
</comment>
<protein>
    <submittedName>
        <fullName evidence="2">Putative metal-binding motif-containing protein</fullName>
    </submittedName>
</protein>
<dbReference type="Pfam" id="PF23759">
    <property type="entry name" value="GBD_T9SS_assoc"/>
    <property type="match status" value="2"/>
</dbReference>
<evidence type="ECO:0000313" key="3">
    <source>
        <dbReference type="Proteomes" id="UP000600588"/>
    </source>
</evidence>
<proteinExistence type="predicted"/>
<dbReference type="InterPro" id="IPR021655">
    <property type="entry name" value="Put_metal-bd"/>
</dbReference>
<evidence type="ECO:0000259" key="1">
    <source>
        <dbReference type="Pfam" id="PF23759"/>
    </source>
</evidence>
<dbReference type="Pfam" id="PF11617">
    <property type="entry name" value="Cu-binding_MopE"/>
    <property type="match status" value="2"/>
</dbReference>
<dbReference type="InterPro" id="IPR056600">
    <property type="entry name" value="GBD_T9SS_assoc"/>
</dbReference>
<feature type="domain" description="T9SS-like galactose binding" evidence="1">
    <location>
        <begin position="170"/>
        <end position="238"/>
    </location>
</feature>
<name>A0A8J6Q2D7_9FLAO</name>
<dbReference type="EMBL" id="JACVXB010000002">
    <property type="protein sequence ID" value="MBD0832009.1"/>
    <property type="molecule type" value="Genomic_DNA"/>
</dbReference>
<gene>
    <name evidence="2" type="ORF">ICJ83_07675</name>
</gene>